<evidence type="ECO:0000256" key="16">
    <source>
        <dbReference type="ARBA" id="ARBA00047531"/>
    </source>
</evidence>
<evidence type="ECO:0000256" key="9">
    <source>
        <dbReference type="ARBA" id="ARBA00022848"/>
    </source>
</evidence>
<evidence type="ECO:0000256" key="7">
    <source>
        <dbReference type="ARBA" id="ARBA00022824"/>
    </source>
</evidence>
<reference evidence="34 35" key="1">
    <citation type="journal article" date="2018" name="Nat. Ecol. Evol.">
        <title>Shark genomes provide insights into elasmobranch evolution and the origin of vertebrates.</title>
        <authorList>
            <person name="Hara Y"/>
            <person name="Yamaguchi K"/>
            <person name="Onimaru K"/>
            <person name="Kadota M"/>
            <person name="Koyanagi M"/>
            <person name="Keeley SD"/>
            <person name="Tatsumi K"/>
            <person name="Tanaka K"/>
            <person name="Motone F"/>
            <person name="Kageyama Y"/>
            <person name="Nozu R"/>
            <person name="Adachi N"/>
            <person name="Nishimura O"/>
            <person name="Nakagawa R"/>
            <person name="Tanegashima C"/>
            <person name="Kiyatake I"/>
            <person name="Matsumoto R"/>
            <person name="Murakumo K"/>
            <person name="Nishida K"/>
            <person name="Terakita A"/>
            <person name="Kuratani S"/>
            <person name="Sato K"/>
            <person name="Hyodo S Kuraku.S."/>
        </authorList>
    </citation>
    <scope>NUCLEOTIDE SEQUENCE [LARGE SCALE GENOMIC DNA]</scope>
</reference>
<dbReference type="CDD" id="cd07132">
    <property type="entry name" value="ALDH_F3AB"/>
    <property type="match status" value="1"/>
</dbReference>
<comment type="subunit">
    <text evidence="4">Homodimer.</text>
</comment>
<evidence type="ECO:0000256" key="31">
    <source>
        <dbReference type="RuleBase" id="RU003345"/>
    </source>
</evidence>
<evidence type="ECO:0000259" key="33">
    <source>
        <dbReference type="Pfam" id="PF00171"/>
    </source>
</evidence>
<evidence type="ECO:0000256" key="4">
    <source>
        <dbReference type="ARBA" id="ARBA00011738"/>
    </source>
</evidence>
<evidence type="ECO:0000256" key="28">
    <source>
        <dbReference type="PIRNR" id="PIRNR036492"/>
    </source>
</evidence>
<gene>
    <name evidence="34" type="ORF">chiPu_0017787</name>
</gene>
<keyword evidence="14" id="KW-0472">Membrane</keyword>
<comment type="catalytic activity">
    <reaction evidence="21">
        <text>octadecanal + NAD(+) + H2O = octadecanoate + NADH + 2 H(+)</text>
        <dbReference type="Rhea" id="RHEA:44020"/>
        <dbReference type="ChEBI" id="CHEBI:15377"/>
        <dbReference type="ChEBI" id="CHEBI:15378"/>
        <dbReference type="ChEBI" id="CHEBI:17034"/>
        <dbReference type="ChEBI" id="CHEBI:25629"/>
        <dbReference type="ChEBI" id="CHEBI:57540"/>
        <dbReference type="ChEBI" id="CHEBI:57945"/>
    </reaction>
</comment>
<dbReference type="SUPFAM" id="SSF53720">
    <property type="entry name" value="ALDH-like"/>
    <property type="match status" value="1"/>
</dbReference>
<dbReference type="InterPro" id="IPR016163">
    <property type="entry name" value="Ald_DH_C"/>
</dbReference>
<comment type="similarity">
    <text evidence="3 28 31">Belongs to the aldehyde dehydrogenase family.</text>
</comment>
<evidence type="ECO:0000256" key="8">
    <source>
        <dbReference type="ARBA" id="ARBA00022832"/>
    </source>
</evidence>
<dbReference type="InterPro" id="IPR012394">
    <property type="entry name" value="Aldehyde_DH_NAD(P)"/>
</dbReference>
<keyword evidence="12" id="KW-0520">NAD</keyword>
<dbReference type="GO" id="GO:0004028">
    <property type="term" value="F:3-chloroallyl aldehyde dehydrogenase activity"/>
    <property type="evidence" value="ECO:0007669"/>
    <property type="project" value="TreeGrafter"/>
</dbReference>
<keyword evidence="13" id="KW-0443">Lipid metabolism</keyword>
<dbReference type="InterPro" id="IPR016162">
    <property type="entry name" value="Ald_DH_N"/>
</dbReference>
<dbReference type="PROSITE" id="PS00687">
    <property type="entry name" value="ALDEHYDE_DEHYDR_GLU"/>
    <property type="match status" value="1"/>
</dbReference>
<feature type="coiled-coil region" evidence="32">
    <location>
        <begin position="23"/>
        <end position="50"/>
    </location>
</feature>
<keyword evidence="5" id="KW-0597">Phosphoprotein</keyword>
<comment type="catalytic activity">
    <reaction evidence="18">
        <text>tetradecanal + NAD(+) + H2O = tetradecanoate + NADH + 2 H(+)</text>
        <dbReference type="Rhea" id="RHEA:44172"/>
        <dbReference type="ChEBI" id="CHEBI:15377"/>
        <dbReference type="ChEBI" id="CHEBI:15378"/>
        <dbReference type="ChEBI" id="CHEBI:30807"/>
        <dbReference type="ChEBI" id="CHEBI:57540"/>
        <dbReference type="ChEBI" id="CHEBI:57945"/>
        <dbReference type="ChEBI" id="CHEBI:84067"/>
    </reaction>
</comment>
<comment type="catalytic activity">
    <reaction evidence="16">
        <text>heptanal + NAD(+) + H2O = heptanoate + NADH + 2 H(+)</text>
        <dbReference type="Rhea" id="RHEA:44108"/>
        <dbReference type="ChEBI" id="CHEBI:15377"/>
        <dbReference type="ChEBI" id="CHEBI:15378"/>
        <dbReference type="ChEBI" id="CHEBI:32362"/>
        <dbReference type="ChEBI" id="CHEBI:34787"/>
        <dbReference type="ChEBI" id="CHEBI:57540"/>
        <dbReference type="ChEBI" id="CHEBI:57945"/>
    </reaction>
</comment>
<dbReference type="EMBL" id="BEZZ01001374">
    <property type="protein sequence ID" value="GCC18075.1"/>
    <property type="molecule type" value="Genomic_DNA"/>
</dbReference>
<dbReference type="GO" id="GO:0120553">
    <property type="term" value="F:farnesal dehydrogenase (NAD+) activity"/>
    <property type="evidence" value="ECO:0007669"/>
    <property type="project" value="UniProtKB-EC"/>
</dbReference>
<comment type="catalytic activity">
    <reaction evidence="24">
        <text>a fatty aldehyde + NAD(+) + H2O = a fatty acid + NADH + 2 H(+)</text>
        <dbReference type="Rhea" id="RHEA:49832"/>
        <dbReference type="ChEBI" id="CHEBI:15377"/>
        <dbReference type="ChEBI" id="CHEBI:15378"/>
        <dbReference type="ChEBI" id="CHEBI:28868"/>
        <dbReference type="ChEBI" id="CHEBI:35746"/>
        <dbReference type="ChEBI" id="CHEBI:57540"/>
        <dbReference type="ChEBI" id="CHEBI:57945"/>
    </reaction>
</comment>
<comment type="catalytic activity">
    <reaction evidence="26">
        <text>hexadecanoate + NADH + 2 H(+) = hexadecanal + NAD(+) + H2O</text>
        <dbReference type="Rhea" id="RHEA:33739"/>
        <dbReference type="ChEBI" id="CHEBI:7896"/>
        <dbReference type="ChEBI" id="CHEBI:15377"/>
        <dbReference type="ChEBI" id="CHEBI:15378"/>
        <dbReference type="ChEBI" id="CHEBI:17600"/>
        <dbReference type="ChEBI" id="CHEBI:57540"/>
        <dbReference type="ChEBI" id="CHEBI:57945"/>
    </reaction>
</comment>
<keyword evidence="7" id="KW-0256">Endoplasmic reticulum</keyword>
<comment type="subcellular location">
    <subcellularLocation>
        <location evidence="1">Endoplasmic reticulum membrane</location>
        <topology evidence="1">Single-pass membrane protein</topology>
        <orientation evidence="1">Cytoplasmic side</orientation>
    </subcellularLocation>
    <subcellularLocation>
        <location evidence="2">Microsome membrane</location>
    </subcellularLocation>
</comment>
<evidence type="ECO:0000256" key="10">
    <source>
        <dbReference type="ARBA" id="ARBA00022989"/>
    </source>
</evidence>
<evidence type="ECO:0000256" key="30">
    <source>
        <dbReference type="PROSITE-ProRule" id="PRU10007"/>
    </source>
</evidence>
<comment type="catalytic activity">
    <reaction evidence="27">
        <text>an aldehyde + NAD(+) + H2O = a carboxylate + NADH + 2 H(+)</text>
        <dbReference type="Rhea" id="RHEA:16185"/>
        <dbReference type="ChEBI" id="CHEBI:15377"/>
        <dbReference type="ChEBI" id="CHEBI:15378"/>
        <dbReference type="ChEBI" id="CHEBI:17478"/>
        <dbReference type="ChEBI" id="CHEBI:29067"/>
        <dbReference type="ChEBI" id="CHEBI:57540"/>
        <dbReference type="ChEBI" id="CHEBI:57945"/>
        <dbReference type="EC" id="1.2.1.3"/>
    </reaction>
</comment>
<comment type="catalytic activity">
    <reaction evidence="17">
        <text>(2E,6E)-farnesal + NAD(+) + H2O = (2E,6E)-farnesoate + NADH + 2 H(+)</text>
        <dbReference type="Rhea" id="RHEA:24216"/>
        <dbReference type="ChEBI" id="CHEBI:15377"/>
        <dbReference type="ChEBI" id="CHEBI:15378"/>
        <dbReference type="ChEBI" id="CHEBI:15894"/>
        <dbReference type="ChEBI" id="CHEBI:57540"/>
        <dbReference type="ChEBI" id="CHEBI:57945"/>
        <dbReference type="ChEBI" id="CHEBI:83276"/>
        <dbReference type="EC" id="1.2.1.94"/>
    </reaction>
</comment>
<evidence type="ECO:0000313" key="34">
    <source>
        <dbReference type="EMBL" id="GCC18075.1"/>
    </source>
</evidence>
<evidence type="ECO:0000256" key="13">
    <source>
        <dbReference type="ARBA" id="ARBA00023098"/>
    </source>
</evidence>
<feature type="domain" description="Aldehyde dehydrogenase" evidence="33">
    <location>
        <begin position="5"/>
        <end position="425"/>
    </location>
</feature>
<comment type="catalytic activity">
    <reaction evidence="19">
        <text>dodecanoate + NADH + 2 H(+) = dodecanal + NAD(+) + H2O</text>
        <dbReference type="Rhea" id="RHEA:44168"/>
        <dbReference type="ChEBI" id="CHEBI:15377"/>
        <dbReference type="ChEBI" id="CHEBI:15378"/>
        <dbReference type="ChEBI" id="CHEBI:18262"/>
        <dbReference type="ChEBI" id="CHEBI:27836"/>
        <dbReference type="ChEBI" id="CHEBI:57540"/>
        <dbReference type="ChEBI" id="CHEBI:57945"/>
    </reaction>
</comment>
<keyword evidence="11 28" id="KW-0560">Oxidoreductase</keyword>
<evidence type="ECO:0000256" key="1">
    <source>
        <dbReference type="ARBA" id="ARBA00004131"/>
    </source>
</evidence>
<evidence type="ECO:0000256" key="14">
    <source>
        <dbReference type="ARBA" id="ARBA00023136"/>
    </source>
</evidence>
<name>A0A401RIV2_CHIPU</name>
<evidence type="ECO:0000256" key="5">
    <source>
        <dbReference type="ARBA" id="ARBA00022553"/>
    </source>
</evidence>
<evidence type="ECO:0000256" key="17">
    <source>
        <dbReference type="ARBA" id="ARBA00047920"/>
    </source>
</evidence>
<comment type="catalytic activity">
    <reaction evidence="15">
        <text>2,6,10,14-tetramethylpentadecanal + NAD(+) + H2O = 2,6,10,14-tetramethylpentadecanoate + NADH + 2 H(+)</text>
        <dbReference type="Rhea" id="RHEA:44016"/>
        <dbReference type="ChEBI" id="CHEBI:15377"/>
        <dbReference type="ChEBI" id="CHEBI:15378"/>
        <dbReference type="ChEBI" id="CHEBI:49189"/>
        <dbReference type="ChEBI" id="CHEBI:57540"/>
        <dbReference type="ChEBI" id="CHEBI:57945"/>
        <dbReference type="ChEBI" id="CHEBI:77268"/>
    </reaction>
</comment>
<organism evidence="34 35">
    <name type="scientific">Chiloscyllium punctatum</name>
    <name type="common">Brownbanded bambooshark</name>
    <name type="synonym">Hemiscyllium punctatum</name>
    <dbReference type="NCBI Taxonomy" id="137246"/>
    <lineage>
        <taxon>Eukaryota</taxon>
        <taxon>Metazoa</taxon>
        <taxon>Chordata</taxon>
        <taxon>Craniata</taxon>
        <taxon>Vertebrata</taxon>
        <taxon>Chondrichthyes</taxon>
        <taxon>Elasmobranchii</taxon>
        <taxon>Galeomorphii</taxon>
        <taxon>Galeoidea</taxon>
        <taxon>Orectolobiformes</taxon>
        <taxon>Hemiscylliidae</taxon>
        <taxon>Chiloscyllium</taxon>
    </lineage>
</organism>
<keyword evidence="10" id="KW-1133">Transmembrane helix</keyword>
<sequence length="466" mass="51909">MEGIQLVVSTARAAYNQGKSRPLEFRIQQLKALERMLDEKKEEFLVALRKDLHKSTFDVEIFEIAGILNEISLAITKLPEWTAPEYVSKSTMTLMDTVYIHREPLGVVLIIGAWNYPLALIVQPLIGAIAAGNAAVLKPSEVSENTARLLGELLPQYLHKDLYPVINGGVAETTELLKQQFDHILYTGNTNVGRIVMEAAAKHLTPVTLELGGKSPCYIDADCDLDVACRRIAWGRYTNSGQTCIAPDYILCSNSIQDEVVKKIGSAISEFYGADPKKSPDYARIINKRHFKRLMSLLEGVNVMFGGQSDEEDLYIAPTIVTDVDPSSRIMQEEIFGPLLPIVTVNSADEAIHFINKRDKPLALYIFSHSKTLIKRMIAETSSGGVTANDCLIHYSIDTLPFGGVGKSGTGAYHGKFSFETFSHRRACVLKSLGMERMNSVRYAPATDSKRKWTLWLMKKQRCEIM</sequence>
<dbReference type="GO" id="GO:0005789">
    <property type="term" value="C:endoplasmic reticulum membrane"/>
    <property type="evidence" value="ECO:0007669"/>
    <property type="project" value="UniProtKB-SubCell"/>
</dbReference>
<evidence type="ECO:0000256" key="19">
    <source>
        <dbReference type="ARBA" id="ARBA00048322"/>
    </source>
</evidence>
<evidence type="ECO:0000256" key="15">
    <source>
        <dbReference type="ARBA" id="ARBA00047498"/>
    </source>
</evidence>
<feature type="active site" evidence="29">
    <location>
        <position position="244"/>
    </location>
</feature>
<keyword evidence="32" id="KW-0175">Coiled coil</keyword>
<dbReference type="Proteomes" id="UP000287033">
    <property type="component" value="Unassembled WGS sequence"/>
</dbReference>
<comment type="catalytic activity">
    <reaction evidence="23">
        <text>(2E)-hexadecenal + NAD(+) + H2O = (E)-hexadec-2-enoate + NADH + 2 H(+)</text>
        <dbReference type="Rhea" id="RHEA:36135"/>
        <dbReference type="ChEBI" id="CHEBI:15377"/>
        <dbReference type="ChEBI" id="CHEBI:15378"/>
        <dbReference type="ChEBI" id="CHEBI:17585"/>
        <dbReference type="ChEBI" id="CHEBI:57540"/>
        <dbReference type="ChEBI" id="CHEBI:57945"/>
        <dbReference type="ChEBI" id="CHEBI:72745"/>
    </reaction>
</comment>
<dbReference type="PROSITE" id="PS00070">
    <property type="entry name" value="ALDEHYDE_DEHYDR_CYS"/>
    <property type="match status" value="1"/>
</dbReference>
<evidence type="ECO:0000256" key="26">
    <source>
        <dbReference type="ARBA" id="ARBA00049148"/>
    </source>
</evidence>
<feature type="active site" evidence="29 30">
    <location>
        <position position="210"/>
    </location>
</feature>
<dbReference type="OMA" id="AVHLTNQ"/>
<keyword evidence="6" id="KW-0812">Transmembrane</keyword>
<comment type="catalytic activity">
    <reaction evidence="25">
        <text>decanal + NAD(+) + H2O = decanoate + NADH + 2 H(+)</text>
        <dbReference type="Rhea" id="RHEA:44104"/>
        <dbReference type="ChEBI" id="CHEBI:15377"/>
        <dbReference type="ChEBI" id="CHEBI:15378"/>
        <dbReference type="ChEBI" id="CHEBI:27689"/>
        <dbReference type="ChEBI" id="CHEBI:31457"/>
        <dbReference type="ChEBI" id="CHEBI:57540"/>
        <dbReference type="ChEBI" id="CHEBI:57945"/>
    </reaction>
</comment>
<evidence type="ECO:0000256" key="23">
    <source>
        <dbReference type="ARBA" id="ARBA00048826"/>
    </source>
</evidence>
<evidence type="ECO:0000256" key="12">
    <source>
        <dbReference type="ARBA" id="ARBA00023027"/>
    </source>
</evidence>
<evidence type="ECO:0000256" key="29">
    <source>
        <dbReference type="PIRSR" id="PIRSR036492-1"/>
    </source>
</evidence>
<dbReference type="InterPro" id="IPR029510">
    <property type="entry name" value="Ald_DH_CS_GLU"/>
</dbReference>
<comment type="catalytic activity">
    <reaction evidence="22">
        <text>octanal + NAD(+) + H2O = octanoate + NADH + 2 H(+)</text>
        <dbReference type="Rhea" id="RHEA:44100"/>
        <dbReference type="ChEBI" id="CHEBI:15377"/>
        <dbReference type="ChEBI" id="CHEBI:15378"/>
        <dbReference type="ChEBI" id="CHEBI:17935"/>
        <dbReference type="ChEBI" id="CHEBI:25646"/>
        <dbReference type="ChEBI" id="CHEBI:57540"/>
        <dbReference type="ChEBI" id="CHEBI:57945"/>
    </reaction>
</comment>
<keyword evidence="8" id="KW-0276">Fatty acid metabolism</keyword>
<keyword evidence="9" id="KW-0492">Microsome</keyword>
<dbReference type="Pfam" id="PF00171">
    <property type="entry name" value="Aldedh"/>
    <property type="match status" value="1"/>
</dbReference>
<evidence type="ECO:0000256" key="25">
    <source>
        <dbReference type="ARBA" id="ARBA00048972"/>
    </source>
</evidence>
<evidence type="ECO:0000256" key="22">
    <source>
        <dbReference type="ARBA" id="ARBA00048806"/>
    </source>
</evidence>
<dbReference type="InterPro" id="IPR016160">
    <property type="entry name" value="Ald_DH_CS_CYS"/>
</dbReference>
<dbReference type="GO" id="GO:0006081">
    <property type="term" value="P:aldehyde metabolic process"/>
    <property type="evidence" value="ECO:0007669"/>
    <property type="project" value="InterPro"/>
</dbReference>
<dbReference type="PIRSF" id="PIRSF036492">
    <property type="entry name" value="ALDH"/>
    <property type="match status" value="1"/>
</dbReference>
<dbReference type="FunFam" id="3.40.309.10:FF:000003">
    <property type="entry name" value="Aldehyde dehydrogenase"/>
    <property type="match status" value="1"/>
</dbReference>
<evidence type="ECO:0000256" key="18">
    <source>
        <dbReference type="ARBA" id="ARBA00047959"/>
    </source>
</evidence>
<dbReference type="PANTHER" id="PTHR43570">
    <property type="entry name" value="ALDEHYDE DEHYDROGENASE"/>
    <property type="match status" value="1"/>
</dbReference>
<keyword evidence="35" id="KW-1185">Reference proteome</keyword>
<evidence type="ECO:0000256" key="27">
    <source>
        <dbReference type="ARBA" id="ARBA00049194"/>
    </source>
</evidence>
<comment type="catalytic activity">
    <reaction evidence="20">
        <text>22-oxodocosanoate + NAD(+) + H2O = docosanedioate + NADH + 2 H(+)</text>
        <dbReference type="Rhea" id="RHEA:39015"/>
        <dbReference type="ChEBI" id="CHEBI:15377"/>
        <dbReference type="ChEBI" id="CHEBI:15378"/>
        <dbReference type="ChEBI" id="CHEBI:57540"/>
        <dbReference type="ChEBI" id="CHEBI:57945"/>
        <dbReference type="ChEBI" id="CHEBI:76298"/>
        <dbReference type="ChEBI" id="CHEBI:76299"/>
    </reaction>
</comment>
<evidence type="ECO:0000256" key="11">
    <source>
        <dbReference type="ARBA" id="ARBA00023002"/>
    </source>
</evidence>
<evidence type="ECO:0000256" key="32">
    <source>
        <dbReference type="SAM" id="Coils"/>
    </source>
</evidence>
<evidence type="ECO:0000256" key="24">
    <source>
        <dbReference type="ARBA" id="ARBA00048895"/>
    </source>
</evidence>
<dbReference type="FunFam" id="3.40.605.10:FF:000004">
    <property type="entry name" value="Aldehyde dehydrogenase"/>
    <property type="match status" value="1"/>
</dbReference>
<dbReference type="STRING" id="137246.A0A401RIV2"/>
<dbReference type="AlphaFoldDB" id="A0A401RIV2"/>
<evidence type="ECO:0000313" key="35">
    <source>
        <dbReference type="Proteomes" id="UP000287033"/>
    </source>
</evidence>
<dbReference type="OrthoDB" id="440325at2759"/>
<proteinExistence type="inferred from homology"/>
<evidence type="ECO:0000256" key="21">
    <source>
        <dbReference type="ARBA" id="ARBA00048648"/>
    </source>
</evidence>
<evidence type="ECO:0000256" key="20">
    <source>
        <dbReference type="ARBA" id="ARBA00048607"/>
    </source>
</evidence>
<evidence type="ECO:0000256" key="3">
    <source>
        <dbReference type="ARBA" id="ARBA00009986"/>
    </source>
</evidence>
<dbReference type="PANTHER" id="PTHR43570:SF9">
    <property type="entry name" value="ALDEHYDE DEHYDROGENASE FAMILY 3 MEMBER A2"/>
    <property type="match status" value="1"/>
</dbReference>
<dbReference type="Gene3D" id="3.40.309.10">
    <property type="entry name" value="Aldehyde Dehydrogenase, Chain A, domain 2"/>
    <property type="match status" value="1"/>
</dbReference>
<comment type="caution">
    <text evidence="34">The sequence shown here is derived from an EMBL/GenBank/DDBJ whole genome shotgun (WGS) entry which is preliminary data.</text>
</comment>
<dbReference type="InterPro" id="IPR016161">
    <property type="entry name" value="Ald_DH/histidinol_DH"/>
</dbReference>
<dbReference type="Gene3D" id="3.40.605.10">
    <property type="entry name" value="Aldehyde Dehydrogenase, Chain A, domain 1"/>
    <property type="match status" value="1"/>
</dbReference>
<evidence type="ECO:0000256" key="2">
    <source>
        <dbReference type="ARBA" id="ARBA00004524"/>
    </source>
</evidence>
<evidence type="ECO:0000256" key="6">
    <source>
        <dbReference type="ARBA" id="ARBA00022692"/>
    </source>
</evidence>
<protein>
    <recommendedName>
        <fullName evidence="28">Aldehyde dehydrogenase</fullName>
    </recommendedName>
</protein>
<dbReference type="InterPro" id="IPR015590">
    <property type="entry name" value="Aldehyde_DH_dom"/>
</dbReference>
<accession>A0A401RIV2</accession>
<dbReference type="GO" id="GO:0006631">
    <property type="term" value="P:fatty acid metabolic process"/>
    <property type="evidence" value="ECO:0007669"/>
    <property type="project" value="UniProtKB-KW"/>
</dbReference>